<dbReference type="Gene3D" id="1.25.40.390">
    <property type="match status" value="1"/>
</dbReference>
<feature type="domain" description="RagB/SusD" evidence="7">
    <location>
        <begin position="364"/>
        <end position="574"/>
    </location>
</feature>
<dbReference type="SUPFAM" id="SSF48452">
    <property type="entry name" value="TPR-like"/>
    <property type="match status" value="1"/>
</dbReference>
<protein>
    <submittedName>
        <fullName evidence="9">RagB/SusD family nutrient uptake outer membrane protein</fullName>
    </submittedName>
</protein>
<evidence type="ECO:0000259" key="7">
    <source>
        <dbReference type="Pfam" id="PF07980"/>
    </source>
</evidence>
<evidence type="ECO:0000313" key="9">
    <source>
        <dbReference type="EMBL" id="PHN02904.1"/>
    </source>
</evidence>
<comment type="caution">
    <text evidence="9">The sequence shown here is derived from an EMBL/GenBank/DDBJ whole genome shotgun (WGS) entry which is preliminary data.</text>
</comment>
<dbReference type="InterPro" id="IPR012944">
    <property type="entry name" value="SusD_RagB_dom"/>
</dbReference>
<comment type="subcellular location">
    <subcellularLocation>
        <location evidence="1">Cell outer membrane</location>
    </subcellularLocation>
</comment>
<dbReference type="Proteomes" id="UP000223913">
    <property type="component" value="Unassembled WGS sequence"/>
</dbReference>
<proteinExistence type="inferred from homology"/>
<feature type="domain" description="SusD-like N-terminal" evidence="8">
    <location>
        <begin position="59"/>
        <end position="207"/>
    </location>
</feature>
<keyword evidence="5" id="KW-0998">Cell outer membrane</keyword>
<dbReference type="Pfam" id="PF07980">
    <property type="entry name" value="SusD_RagB"/>
    <property type="match status" value="1"/>
</dbReference>
<comment type="similarity">
    <text evidence="2">Belongs to the SusD family.</text>
</comment>
<keyword evidence="4" id="KW-0472">Membrane</keyword>
<keyword evidence="10" id="KW-1185">Reference proteome</keyword>
<evidence type="ECO:0000256" key="2">
    <source>
        <dbReference type="ARBA" id="ARBA00006275"/>
    </source>
</evidence>
<evidence type="ECO:0000256" key="5">
    <source>
        <dbReference type="ARBA" id="ARBA00023237"/>
    </source>
</evidence>
<evidence type="ECO:0000259" key="8">
    <source>
        <dbReference type="Pfam" id="PF14322"/>
    </source>
</evidence>
<evidence type="ECO:0000313" key="10">
    <source>
        <dbReference type="Proteomes" id="UP000223913"/>
    </source>
</evidence>
<sequence>MKNYLYIFLSVLFLLTACSKERLVPEPLSFFSPENTLNNKAGLEAVIITMNRRLRNEYAQLENHHLLGEWNYSDMSVNGAPPNNIVHNLELQMTPNSGEDREVSAYWDLAWQAIKDANLVINRAGMIDVTEAEKNELLAQGYFGRSYWYYRLVHQFGDVPLVLEEINSPRLDFYSHSRETILQKITEDLEFAVQWLPESVQPGEVSRAAGSFLLTKCYLALRRFDQAIAEASQVIDGSQYALMTERFGTTEPEFLTYSFLDPDQFDVLWDLHQKNNKSLPENTEAILVVQDQHLTEGNVDDRGTAKMRDTGPVWWQARDPNGVRACTDLDYGSGLRMIEQLGRGVGRMVPSHYVRELRAEDPNDLRYSHNNWFGMERYVYNDPKSDYYGQPFDPNSVTDIRQWYPVAYNKMVYIDETGNTRPDRSSSDEYVYRLAELYLLRAEAYWWKGELDQATADVNTIRARAQATPVATVDIEYIFDERARELYHETPRKSELTRVAYIMAQLGRNGYSLESMHQNNWFYDRVISRNNFYRDEILQGSNIYRIRPYHVYWPIKEAEIRANSLGHINQANGYPGAETNIPPLTDPNQTKPE</sequence>
<dbReference type="InterPro" id="IPR011990">
    <property type="entry name" value="TPR-like_helical_dom_sf"/>
</dbReference>
<dbReference type="PROSITE" id="PS51257">
    <property type="entry name" value="PROKAR_LIPOPROTEIN"/>
    <property type="match status" value="1"/>
</dbReference>
<dbReference type="RefSeq" id="WP_099153619.1">
    <property type="nucleotide sequence ID" value="NZ_PDUD01000035.1"/>
</dbReference>
<evidence type="ECO:0000256" key="6">
    <source>
        <dbReference type="SAM" id="MobiDB-lite"/>
    </source>
</evidence>
<dbReference type="GO" id="GO:0009279">
    <property type="term" value="C:cell outer membrane"/>
    <property type="evidence" value="ECO:0007669"/>
    <property type="project" value="UniProtKB-SubCell"/>
</dbReference>
<dbReference type="Pfam" id="PF14322">
    <property type="entry name" value="SusD-like_3"/>
    <property type="match status" value="1"/>
</dbReference>
<dbReference type="EMBL" id="PDUD01000035">
    <property type="protein sequence ID" value="PHN02904.1"/>
    <property type="molecule type" value="Genomic_DNA"/>
</dbReference>
<dbReference type="OrthoDB" id="5694214at2"/>
<evidence type="ECO:0000256" key="4">
    <source>
        <dbReference type="ARBA" id="ARBA00023136"/>
    </source>
</evidence>
<keyword evidence="3" id="KW-0732">Signal</keyword>
<name>A0A2D0N326_FLAN2</name>
<dbReference type="InterPro" id="IPR033985">
    <property type="entry name" value="SusD-like_N"/>
</dbReference>
<reference evidence="9 10" key="1">
    <citation type="submission" date="2017-10" db="EMBL/GenBank/DDBJ databases">
        <title>The draft genome sequence of Lewinella nigricans NBRC 102662.</title>
        <authorList>
            <person name="Wang K."/>
        </authorList>
    </citation>
    <scope>NUCLEOTIDE SEQUENCE [LARGE SCALE GENOMIC DNA]</scope>
    <source>
        <strain evidence="9 10">NBRC 102662</strain>
    </source>
</reference>
<organism evidence="9 10">
    <name type="scientific">Flavilitoribacter nigricans (strain ATCC 23147 / DSM 23189 / NBRC 102662 / NCIMB 1420 / SS-2)</name>
    <name type="common">Lewinella nigricans</name>
    <dbReference type="NCBI Taxonomy" id="1122177"/>
    <lineage>
        <taxon>Bacteria</taxon>
        <taxon>Pseudomonadati</taxon>
        <taxon>Bacteroidota</taxon>
        <taxon>Saprospiria</taxon>
        <taxon>Saprospirales</taxon>
        <taxon>Lewinellaceae</taxon>
        <taxon>Flavilitoribacter</taxon>
    </lineage>
</organism>
<accession>A0A2D0N326</accession>
<evidence type="ECO:0000256" key="3">
    <source>
        <dbReference type="ARBA" id="ARBA00022729"/>
    </source>
</evidence>
<dbReference type="AlphaFoldDB" id="A0A2D0N326"/>
<feature type="region of interest" description="Disordered" evidence="6">
    <location>
        <begin position="571"/>
        <end position="593"/>
    </location>
</feature>
<gene>
    <name evidence="9" type="ORF">CRP01_29285</name>
</gene>
<evidence type="ECO:0000256" key="1">
    <source>
        <dbReference type="ARBA" id="ARBA00004442"/>
    </source>
</evidence>